<keyword evidence="11" id="KW-0275">Fatty acid biosynthesis</keyword>
<keyword evidence="6" id="KW-0276">Fatty acid metabolism</keyword>
<dbReference type="InterPro" id="IPR052388">
    <property type="entry name" value="Peroxisomal_t2-enoyl-CoA_red"/>
</dbReference>
<dbReference type="Proteomes" id="UP000004095">
    <property type="component" value="Unassembled WGS sequence"/>
</dbReference>
<evidence type="ECO:0000256" key="19">
    <source>
        <dbReference type="ARBA" id="ARBA00049251"/>
    </source>
</evidence>
<evidence type="ECO:0000256" key="12">
    <source>
        <dbReference type="ARBA" id="ARBA00037124"/>
    </source>
</evidence>
<keyword evidence="8 22" id="KW-0560">Oxidoreductase</keyword>
<evidence type="ECO:0000256" key="21">
    <source>
        <dbReference type="ARBA" id="ARBA00049559"/>
    </source>
</evidence>
<dbReference type="RefSeq" id="WP_002694374.1">
    <property type="nucleotide sequence ID" value="NZ_AAWS01000005.1"/>
</dbReference>
<evidence type="ECO:0000256" key="15">
    <source>
        <dbReference type="ARBA" id="ARBA00041063"/>
    </source>
</evidence>
<sequence length="271" mass="29481">MFQKDLFKDKVVLVTGGRSGIGYAISQMMLELGAKVVIASRKEDLLKQAAEELSQYGECSYLACDIRESDQRTALMEKIKADNGRLDILVNNAGGQFPAPAETISENGWDAVINNNLNGTFHMSSLMARHFFIPQKEGCIINIIANIYRGFPSMVHTGAARAGVENLTKTLAVEWGDYNIRVNAIAPGTIESSGLDTYPKPVQDILGEARAAVPLKRFGTVTEIANTTCFLASPLASYISGVSLYVDGAQHLNGGDPMKLTRLMRAFTKSR</sequence>
<dbReference type="eggNOG" id="COG1028">
    <property type="taxonomic scope" value="Bacteria"/>
</dbReference>
<dbReference type="InterPro" id="IPR002347">
    <property type="entry name" value="SDR_fam"/>
</dbReference>
<comment type="function">
    <text evidence="12">Participates in chain elongation of fatty acids. Catalyzes the reduction of trans-2-enoyl-CoAs of varying chain lengths from 6:1 to 16:1, having maximum activity with 10:1 CoA. Has no 2,4-dienoyl-CoA reductase activity.</text>
</comment>
<evidence type="ECO:0000256" key="9">
    <source>
        <dbReference type="ARBA" id="ARBA00023098"/>
    </source>
</evidence>
<protein>
    <recommendedName>
        <fullName evidence="15">Peroxisomal trans-2-enoyl-CoA reductase</fullName>
        <ecNumber evidence="14">1.3.1.38</ecNumber>
    </recommendedName>
</protein>
<keyword evidence="10" id="KW-0576">Peroxisome</keyword>
<comment type="caution">
    <text evidence="22">The sequence shown here is derived from an EMBL/GenBank/DDBJ whole genome shotgun (WGS) entry which is preliminary data.</text>
</comment>
<evidence type="ECO:0000256" key="20">
    <source>
        <dbReference type="ARBA" id="ARBA00049386"/>
    </source>
</evidence>
<dbReference type="PANTHER" id="PTHR24317">
    <property type="entry name" value="PEROXISOMAL TRANS-2-ENOYL-COA REDUCTASE"/>
    <property type="match status" value="1"/>
</dbReference>
<proteinExistence type="inferred from homology"/>
<keyword evidence="23" id="KW-1185">Reference proteome</keyword>
<dbReference type="CDD" id="cd05369">
    <property type="entry name" value="TER_DECR_SDR_a"/>
    <property type="match status" value="1"/>
</dbReference>
<evidence type="ECO:0000256" key="3">
    <source>
        <dbReference type="ARBA" id="ARBA00006484"/>
    </source>
</evidence>
<dbReference type="GO" id="GO:0019166">
    <property type="term" value="F:trans-2-enoyl-CoA reductase (NADPH) activity"/>
    <property type="evidence" value="ECO:0007669"/>
    <property type="project" value="UniProtKB-EC"/>
</dbReference>
<dbReference type="Gene3D" id="3.40.50.720">
    <property type="entry name" value="NAD(P)-binding Rossmann-like Domain"/>
    <property type="match status" value="1"/>
</dbReference>
<comment type="catalytic activity">
    <reaction evidence="21">
        <text>(2E)-octenoyl-CoA + NADPH + H(+) = octanoyl-CoA + NADP(+)</text>
        <dbReference type="Rhea" id="RHEA:44952"/>
        <dbReference type="ChEBI" id="CHEBI:15378"/>
        <dbReference type="ChEBI" id="CHEBI:57386"/>
        <dbReference type="ChEBI" id="CHEBI:57783"/>
        <dbReference type="ChEBI" id="CHEBI:58349"/>
        <dbReference type="ChEBI" id="CHEBI:62242"/>
    </reaction>
    <physiologicalReaction direction="left-to-right" evidence="21">
        <dbReference type="Rhea" id="RHEA:44953"/>
    </physiologicalReaction>
</comment>
<comment type="catalytic activity">
    <reaction evidence="17">
        <text>(2E)-tetradecenoyl-CoA + NADPH + H(+) = tetradecanoyl-CoA + NADP(+)</text>
        <dbReference type="Rhea" id="RHEA:44968"/>
        <dbReference type="ChEBI" id="CHEBI:15378"/>
        <dbReference type="ChEBI" id="CHEBI:57385"/>
        <dbReference type="ChEBI" id="CHEBI:57783"/>
        <dbReference type="ChEBI" id="CHEBI:58349"/>
        <dbReference type="ChEBI" id="CHEBI:61405"/>
    </reaction>
    <physiologicalReaction direction="left-to-right" evidence="17">
        <dbReference type="Rhea" id="RHEA:44969"/>
    </physiologicalReaction>
</comment>
<comment type="catalytic activity">
    <reaction evidence="19">
        <text>a (2E)-enoyl-CoA + NADPH + H(+) = a 2,3-saturated acyl-CoA + NADP(+)</text>
        <dbReference type="Rhea" id="RHEA:33763"/>
        <dbReference type="ChEBI" id="CHEBI:15378"/>
        <dbReference type="ChEBI" id="CHEBI:57783"/>
        <dbReference type="ChEBI" id="CHEBI:58349"/>
        <dbReference type="ChEBI" id="CHEBI:58856"/>
        <dbReference type="ChEBI" id="CHEBI:65111"/>
        <dbReference type="EC" id="1.3.1.38"/>
    </reaction>
    <physiologicalReaction direction="left-to-right" evidence="19">
        <dbReference type="Rhea" id="RHEA:33764"/>
    </physiologicalReaction>
</comment>
<evidence type="ECO:0000256" key="1">
    <source>
        <dbReference type="ARBA" id="ARBA00004275"/>
    </source>
</evidence>
<evidence type="ECO:0000256" key="10">
    <source>
        <dbReference type="ARBA" id="ARBA00023140"/>
    </source>
</evidence>
<dbReference type="PRINTS" id="PR00080">
    <property type="entry name" value="SDRFAMILY"/>
</dbReference>
<evidence type="ECO:0000256" key="14">
    <source>
        <dbReference type="ARBA" id="ARBA00038849"/>
    </source>
</evidence>
<dbReference type="GO" id="GO:0006633">
    <property type="term" value="P:fatty acid biosynthetic process"/>
    <property type="evidence" value="ECO:0007669"/>
    <property type="project" value="UniProtKB-KW"/>
</dbReference>
<keyword evidence="7" id="KW-0521">NADP</keyword>
<comment type="catalytic activity">
    <reaction evidence="16">
        <text>(2E)-dodecenoyl-CoA + NADPH + H(+) = dodecanoyl-CoA + NADP(+)</text>
        <dbReference type="Rhea" id="RHEA:44964"/>
        <dbReference type="ChEBI" id="CHEBI:15378"/>
        <dbReference type="ChEBI" id="CHEBI:57330"/>
        <dbReference type="ChEBI" id="CHEBI:57375"/>
        <dbReference type="ChEBI" id="CHEBI:57783"/>
        <dbReference type="ChEBI" id="CHEBI:58349"/>
    </reaction>
    <physiologicalReaction direction="left-to-right" evidence="16">
        <dbReference type="Rhea" id="RHEA:44965"/>
    </physiologicalReaction>
</comment>
<evidence type="ECO:0000256" key="8">
    <source>
        <dbReference type="ARBA" id="ARBA00023002"/>
    </source>
</evidence>
<keyword evidence="5" id="KW-0597">Phosphoprotein</keyword>
<dbReference type="Pfam" id="PF13561">
    <property type="entry name" value="adh_short_C2"/>
    <property type="match status" value="1"/>
</dbReference>
<dbReference type="OrthoDB" id="9804104at2"/>
<dbReference type="InterPro" id="IPR036291">
    <property type="entry name" value="NAD(P)-bd_dom_sf"/>
</dbReference>
<evidence type="ECO:0000256" key="5">
    <source>
        <dbReference type="ARBA" id="ARBA00022553"/>
    </source>
</evidence>
<evidence type="ECO:0000256" key="2">
    <source>
        <dbReference type="ARBA" id="ARBA00005189"/>
    </source>
</evidence>
<evidence type="ECO:0000256" key="16">
    <source>
        <dbReference type="ARBA" id="ARBA00047570"/>
    </source>
</evidence>
<evidence type="ECO:0000313" key="23">
    <source>
        <dbReference type="Proteomes" id="UP000004095"/>
    </source>
</evidence>
<keyword evidence="9" id="KW-0443">Lipid metabolism</keyword>
<evidence type="ECO:0000256" key="17">
    <source>
        <dbReference type="ARBA" id="ARBA00048686"/>
    </source>
</evidence>
<evidence type="ECO:0000256" key="18">
    <source>
        <dbReference type="ARBA" id="ARBA00049108"/>
    </source>
</evidence>
<accession>A1ZFB1</accession>
<dbReference type="AlphaFoldDB" id="A1ZFB1"/>
<comment type="subcellular location">
    <subcellularLocation>
        <location evidence="1">Peroxisome</location>
    </subcellularLocation>
</comment>
<dbReference type="EMBL" id="AAWS01000005">
    <property type="protein sequence ID" value="EAY30685.1"/>
    <property type="molecule type" value="Genomic_DNA"/>
</dbReference>
<dbReference type="PANTHER" id="PTHR24317:SF7">
    <property type="entry name" value="PEROXISOMAL TRANS-2-ENOYL-COA REDUCTASE"/>
    <property type="match status" value="1"/>
</dbReference>
<gene>
    <name evidence="22" type="ORF">M23134_01009</name>
</gene>
<comment type="subunit">
    <text evidence="13">Interacts with PEX5, probably required to target it into peroxisomes.</text>
</comment>
<evidence type="ECO:0000256" key="13">
    <source>
        <dbReference type="ARBA" id="ARBA00038622"/>
    </source>
</evidence>
<evidence type="ECO:0000313" key="22">
    <source>
        <dbReference type="EMBL" id="EAY30685.1"/>
    </source>
</evidence>
<evidence type="ECO:0000256" key="4">
    <source>
        <dbReference type="ARBA" id="ARBA00022516"/>
    </source>
</evidence>
<dbReference type="EC" id="1.3.1.38" evidence="14"/>
<evidence type="ECO:0000256" key="7">
    <source>
        <dbReference type="ARBA" id="ARBA00022857"/>
    </source>
</evidence>
<comment type="catalytic activity">
    <reaction evidence="18">
        <text>(2E)-hexenoyl-CoA + NADPH + H(+) = hexanoyl-CoA + NADP(+)</text>
        <dbReference type="Rhea" id="RHEA:44956"/>
        <dbReference type="ChEBI" id="CHEBI:15378"/>
        <dbReference type="ChEBI" id="CHEBI:57783"/>
        <dbReference type="ChEBI" id="CHEBI:58349"/>
        <dbReference type="ChEBI" id="CHEBI:62077"/>
        <dbReference type="ChEBI" id="CHEBI:62620"/>
    </reaction>
    <physiologicalReaction direction="left-to-right" evidence="18">
        <dbReference type="Rhea" id="RHEA:44957"/>
    </physiologicalReaction>
</comment>
<reference evidence="22 23" key="1">
    <citation type="submission" date="2007-01" db="EMBL/GenBank/DDBJ databases">
        <authorList>
            <person name="Haygood M."/>
            <person name="Podell S."/>
            <person name="Anderson C."/>
            <person name="Hopkinson B."/>
            <person name="Roe K."/>
            <person name="Barbeau K."/>
            <person name="Gaasterland T."/>
            <person name="Ferriera S."/>
            <person name="Johnson J."/>
            <person name="Kravitz S."/>
            <person name="Beeson K."/>
            <person name="Sutton G."/>
            <person name="Rogers Y.-H."/>
            <person name="Friedman R."/>
            <person name="Frazier M."/>
            <person name="Venter J.C."/>
        </authorList>
    </citation>
    <scope>NUCLEOTIDE SEQUENCE [LARGE SCALE GENOMIC DNA]</scope>
    <source>
        <strain evidence="22 23">ATCC 23134</strain>
    </source>
</reference>
<comment type="catalytic activity">
    <reaction evidence="20">
        <text>(2E)-decenoyl-CoA + NADPH + H(+) = decanoyl-CoA + NADP(+)</text>
        <dbReference type="Rhea" id="RHEA:44960"/>
        <dbReference type="ChEBI" id="CHEBI:15378"/>
        <dbReference type="ChEBI" id="CHEBI:57783"/>
        <dbReference type="ChEBI" id="CHEBI:58349"/>
        <dbReference type="ChEBI" id="CHEBI:61406"/>
        <dbReference type="ChEBI" id="CHEBI:61430"/>
    </reaction>
    <physiologicalReaction direction="left-to-right" evidence="20">
        <dbReference type="Rhea" id="RHEA:44961"/>
    </physiologicalReaction>
</comment>
<comment type="pathway">
    <text evidence="2">Lipid metabolism.</text>
</comment>
<organism evidence="22 23">
    <name type="scientific">Microscilla marina ATCC 23134</name>
    <dbReference type="NCBI Taxonomy" id="313606"/>
    <lineage>
        <taxon>Bacteria</taxon>
        <taxon>Pseudomonadati</taxon>
        <taxon>Bacteroidota</taxon>
        <taxon>Cytophagia</taxon>
        <taxon>Cytophagales</taxon>
        <taxon>Microscillaceae</taxon>
        <taxon>Microscilla</taxon>
    </lineage>
</organism>
<name>A1ZFB1_MICM2</name>
<evidence type="ECO:0000256" key="11">
    <source>
        <dbReference type="ARBA" id="ARBA00023160"/>
    </source>
</evidence>
<dbReference type="PRINTS" id="PR00081">
    <property type="entry name" value="GDHRDH"/>
</dbReference>
<dbReference type="FunFam" id="3.40.50.720:FF:000084">
    <property type="entry name" value="Short-chain dehydrogenase reductase"/>
    <property type="match status" value="1"/>
</dbReference>
<evidence type="ECO:0000256" key="6">
    <source>
        <dbReference type="ARBA" id="ARBA00022832"/>
    </source>
</evidence>
<comment type="similarity">
    <text evidence="3">Belongs to the short-chain dehydrogenases/reductases (SDR) family.</text>
</comment>
<dbReference type="SUPFAM" id="SSF51735">
    <property type="entry name" value="NAD(P)-binding Rossmann-fold domains"/>
    <property type="match status" value="1"/>
</dbReference>
<keyword evidence="4" id="KW-0444">Lipid biosynthesis</keyword>